<proteinExistence type="predicted"/>
<evidence type="ECO:0000256" key="1">
    <source>
        <dbReference type="ARBA" id="ARBA00000085"/>
    </source>
</evidence>
<comment type="catalytic activity">
    <reaction evidence="1">
        <text>ATP + protein L-histidine = ADP + protein N-phospho-L-histidine.</text>
        <dbReference type="EC" id="2.7.13.3"/>
    </reaction>
</comment>
<accession>A0A3P3ZMJ6</accession>
<keyword evidence="3" id="KW-0808">Transferase</keyword>
<evidence type="ECO:0000313" key="7">
    <source>
        <dbReference type="EMBL" id="VAY87401.1"/>
    </source>
</evidence>
<dbReference type="SUPFAM" id="SSF55874">
    <property type="entry name" value="ATPase domain of HSP90 chaperone/DNA topoisomerase II/histidine kinase"/>
    <property type="match status" value="1"/>
</dbReference>
<dbReference type="EMBL" id="UOYP01000118">
    <property type="protein sequence ID" value="VAY87401.1"/>
    <property type="molecule type" value="Genomic_DNA"/>
</dbReference>
<feature type="region of interest" description="Disordered" evidence="5">
    <location>
        <begin position="84"/>
        <end position="103"/>
    </location>
</feature>
<name>A0A3P3ZMJ6_9ZZZZ</name>
<evidence type="ECO:0000256" key="5">
    <source>
        <dbReference type="SAM" id="MobiDB-lite"/>
    </source>
</evidence>
<dbReference type="PANTHER" id="PTHR43047">
    <property type="entry name" value="TWO-COMPONENT HISTIDINE PROTEIN KINASE"/>
    <property type="match status" value="1"/>
</dbReference>
<dbReference type="Gene3D" id="3.30.565.10">
    <property type="entry name" value="Histidine kinase-like ATPase, C-terminal domain"/>
    <property type="match status" value="1"/>
</dbReference>
<evidence type="ECO:0000256" key="3">
    <source>
        <dbReference type="ARBA" id="ARBA00022679"/>
    </source>
</evidence>
<protein>
    <recommendedName>
        <fullName evidence="2">histidine kinase</fullName>
        <ecNumber evidence="2">2.7.13.3</ecNumber>
    </recommendedName>
</protein>
<feature type="domain" description="Histidine kinase/HSP90-like ATPase" evidence="6">
    <location>
        <begin position="28"/>
        <end position="77"/>
    </location>
</feature>
<organism evidence="7">
    <name type="scientific">mine drainage metagenome</name>
    <dbReference type="NCBI Taxonomy" id="410659"/>
    <lineage>
        <taxon>unclassified sequences</taxon>
        <taxon>metagenomes</taxon>
        <taxon>ecological metagenomes</taxon>
    </lineage>
</organism>
<gene>
    <name evidence="7" type="ORF">CARN8_2040013</name>
</gene>
<dbReference type="AlphaFoldDB" id="A0A3P3ZMJ6"/>
<keyword evidence="4" id="KW-0418">Kinase</keyword>
<dbReference type="EC" id="2.7.13.3" evidence="2"/>
<evidence type="ECO:0000256" key="4">
    <source>
        <dbReference type="ARBA" id="ARBA00022777"/>
    </source>
</evidence>
<dbReference type="InterPro" id="IPR003594">
    <property type="entry name" value="HATPase_dom"/>
</dbReference>
<dbReference type="InterPro" id="IPR036890">
    <property type="entry name" value="HATPase_C_sf"/>
</dbReference>
<dbReference type="GO" id="GO:0004673">
    <property type="term" value="F:protein histidine kinase activity"/>
    <property type="evidence" value="ECO:0007669"/>
    <property type="project" value="UniProtKB-EC"/>
</dbReference>
<dbReference type="Pfam" id="PF02518">
    <property type="entry name" value="HATPase_c"/>
    <property type="match status" value="1"/>
</dbReference>
<reference evidence="7" key="1">
    <citation type="submission" date="2018-10" db="EMBL/GenBank/DDBJ databases">
        <authorList>
            <person name="Plewniak F."/>
        </authorList>
    </citation>
    <scope>NUCLEOTIDE SEQUENCE</scope>
</reference>
<evidence type="ECO:0000259" key="6">
    <source>
        <dbReference type="Pfam" id="PF02518"/>
    </source>
</evidence>
<evidence type="ECO:0000256" key="2">
    <source>
        <dbReference type="ARBA" id="ARBA00012438"/>
    </source>
</evidence>
<sequence>MGQPDWKCDQVYARRGAYRGGFSLKGDDAHAVLEGWVRDSGIGIEPADIERIFQPFVQGEGGLTREFGGTGLGRTGADIGTSLAGDTGRFHPGGEQAGHGQPVCLYTAGTDGGG</sequence>